<reference evidence="4 5" key="1">
    <citation type="submission" date="2018-02" db="EMBL/GenBank/DDBJ databases">
        <authorList>
            <person name="Cohen D.B."/>
            <person name="Kent A.D."/>
        </authorList>
    </citation>
    <scope>NUCLEOTIDE SEQUENCE [LARGE SCALE GENOMIC DNA]</scope>
    <source>
        <strain evidence="4 5">CCAP 1448/3</strain>
    </source>
</reference>
<evidence type="ECO:0000259" key="3">
    <source>
        <dbReference type="PROSITE" id="PS50011"/>
    </source>
</evidence>
<accession>A0A2T1C4V2</accession>
<feature type="domain" description="Protein kinase" evidence="3">
    <location>
        <begin position="167"/>
        <end position="496"/>
    </location>
</feature>
<dbReference type="Proteomes" id="UP000238762">
    <property type="component" value="Unassembled WGS sequence"/>
</dbReference>
<dbReference type="EMBL" id="PVWJ01000036">
    <property type="protein sequence ID" value="PSB03289.1"/>
    <property type="molecule type" value="Genomic_DNA"/>
</dbReference>
<comment type="similarity">
    <text evidence="1">Belongs to the protein kinase superfamily. ADCK protein kinase family.</text>
</comment>
<dbReference type="GO" id="GO:0005524">
    <property type="term" value="F:ATP binding"/>
    <property type="evidence" value="ECO:0007669"/>
    <property type="project" value="InterPro"/>
</dbReference>
<gene>
    <name evidence="4" type="ORF">C7B64_09345</name>
</gene>
<dbReference type="AlphaFoldDB" id="A0A2T1C4V2"/>
<dbReference type="GO" id="GO:0004672">
    <property type="term" value="F:protein kinase activity"/>
    <property type="evidence" value="ECO:0007669"/>
    <property type="project" value="InterPro"/>
</dbReference>
<dbReference type="SUPFAM" id="SSF56112">
    <property type="entry name" value="Protein kinase-like (PK-like)"/>
    <property type="match status" value="1"/>
</dbReference>
<feature type="region of interest" description="Disordered" evidence="2">
    <location>
        <begin position="642"/>
        <end position="663"/>
    </location>
</feature>
<keyword evidence="5" id="KW-1185">Reference proteome</keyword>
<protein>
    <recommendedName>
        <fullName evidence="3">Protein kinase domain-containing protein</fullName>
    </recommendedName>
</protein>
<evidence type="ECO:0000256" key="1">
    <source>
        <dbReference type="ARBA" id="ARBA00009670"/>
    </source>
</evidence>
<evidence type="ECO:0000313" key="5">
    <source>
        <dbReference type="Proteomes" id="UP000238762"/>
    </source>
</evidence>
<dbReference type="OrthoDB" id="438485at2"/>
<dbReference type="PANTHER" id="PTHR10566:SF128">
    <property type="entry name" value="UBIB DOMAIN CONTAINING KINASE"/>
    <property type="match status" value="1"/>
</dbReference>
<dbReference type="Pfam" id="PF03109">
    <property type="entry name" value="ABC1"/>
    <property type="match status" value="1"/>
</dbReference>
<dbReference type="InterPro" id="IPR050154">
    <property type="entry name" value="UbiB_kinase"/>
</dbReference>
<dbReference type="PROSITE" id="PS50011">
    <property type="entry name" value="PROTEIN_KINASE_DOM"/>
    <property type="match status" value="1"/>
</dbReference>
<name>A0A2T1C4V2_9CYAN</name>
<dbReference type="PANTHER" id="PTHR10566">
    <property type="entry name" value="CHAPERONE-ACTIVITY OF BC1 COMPLEX CABC1 -RELATED"/>
    <property type="match status" value="1"/>
</dbReference>
<dbReference type="Gene3D" id="1.10.510.10">
    <property type="entry name" value="Transferase(Phosphotransferase) domain 1"/>
    <property type="match status" value="1"/>
</dbReference>
<organism evidence="4 5">
    <name type="scientific">Merismopedia glauca CCAP 1448/3</name>
    <dbReference type="NCBI Taxonomy" id="1296344"/>
    <lineage>
        <taxon>Bacteria</taxon>
        <taxon>Bacillati</taxon>
        <taxon>Cyanobacteriota</taxon>
        <taxon>Cyanophyceae</taxon>
        <taxon>Synechococcales</taxon>
        <taxon>Merismopediaceae</taxon>
        <taxon>Merismopedia</taxon>
    </lineage>
</organism>
<evidence type="ECO:0000256" key="2">
    <source>
        <dbReference type="SAM" id="MobiDB-lite"/>
    </source>
</evidence>
<dbReference type="InterPro" id="IPR004147">
    <property type="entry name" value="ABC1_dom"/>
</dbReference>
<dbReference type="InterPro" id="IPR011009">
    <property type="entry name" value="Kinase-like_dom_sf"/>
</dbReference>
<evidence type="ECO:0000313" key="4">
    <source>
        <dbReference type="EMBL" id="PSB03289.1"/>
    </source>
</evidence>
<dbReference type="RefSeq" id="WP_106288376.1">
    <property type="nucleotide sequence ID" value="NZ_CAWNTC010000011.1"/>
</dbReference>
<dbReference type="CDD" id="cd05121">
    <property type="entry name" value="ABC1_ADCK3-like"/>
    <property type="match status" value="1"/>
</dbReference>
<sequence>MEKSNTTVVSVAEDAQGHPALTVSYELLPPTEEIISPNQTYEPALRYDADAIAKYYRRRPFQVWWRYLNTFVPLLSFGFKTWWDKRTQQTESNAKKRAIQLRKMLTKFGPAYIKMGQALSTRPDLMSATFLEELSLLQDQLPAFSNEIAFNLIEKELGSRPEQIYAELTPNPIAAASLGQVYKGRLHTGEEVALKVQRPGLRERIELDVYILRSLAAWAKKNFKFIRSDLVGILDEFATRLFEEMDYIQEGKHAERFERLYGKLPEIYVPKIYWQYTSRRVLTMEWINGTKLTNVEEVRRRGIDATHMINVGVQCSLRQLLEHGFFHADPHPGNLLATNDGKLAYLDFGMMSEVKPAQRYGLIEAVVHMVNRDFEGLAQDYVNLDFLTPDTDLTPIIPALGNVFGNALGASVAELNFKSITDQMSNLMYEYPFRVPAYYALIIRCLVTLEGIAIGIDPNFKVLSKAYPYIAKRLLTDPAPELRLSLQELLFKDGSFRWNRLENLLLNARSSEDYDLSKVLDQTIEFLFSERGAFIRENLADEIVKSIDELGQRTLHNVSHAFRQTVGLAVPETSERVENPNNLDRVKRIWDILQETRGFDAMQLLPVIPQLLVKPETQKMGQTIASRLAQRVATRLIREVLLPNTPPSMPQNGSQRSLPPAQK</sequence>
<comment type="caution">
    <text evidence="4">The sequence shown here is derived from an EMBL/GenBank/DDBJ whole genome shotgun (WGS) entry which is preliminary data.</text>
</comment>
<reference evidence="4 5" key="2">
    <citation type="submission" date="2018-03" db="EMBL/GenBank/DDBJ databases">
        <title>The ancient ancestry and fast evolution of plastids.</title>
        <authorList>
            <person name="Moore K.R."/>
            <person name="Magnabosco C."/>
            <person name="Momper L."/>
            <person name="Gold D.A."/>
            <person name="Bosak T."/>
            <person name="Fournier G.P."/>
        </authorList>
    </citation>
    <scope>NUCLEOTIDE SEQUENCE [LARGE SCALE GENOMIC DNA]</scope>
    <source>
        <strain evidence="4 5">CCAP 1448/3</strain>
    </source>
</reference>
<proteinExistence type="inferred from homology"/>
<dbReference type="InterPro" id="IPR000719">
    <property type="entry name" value="Prot_kinase_dom"/>
</dbReference>